<dbReference type="PANTHER" id="PTHR44006:SF1">
    <property type="entry name" value="U5 SMALL NUCLEAR RIBONUCLEOPROTEIN 40 KDA PROTEIN"/>
    <property type="match status" value="1"/>
</dbReference>
<feature type="repeat" description="WD" evidence="5">
    <location>
        <begin position="53"/>
        <end position="85"/>
    </location>
</feature>
<dbReference type="SUPFAM" id="SSF50978">
    <property type="entry name" value="WD40 repeat-like"/>
    <property type="match status" value="1"/>
</dbReference>
<feature type="repeat" description="WD" evidence="5">
    <location>
        <begin position="180"/>
        <end position="221"/>
    </location>
</feature>
<dbReference type="InterPro" id="IPR036322">
    <property type="entry name" value="WD40_repeat_dom_sf"/>
</dbReference>
<feature type="repeat" description="WD" evidence="5">
    <location>
        <begin position="138"/>
        <end position="180"/>
    </location>
</feature>
<reference evidence="7" key="1">
    <citation type="submission" date="2025-08" db="UniProtKB">
        <authorList>
            <consortium name="RefSeq"/>
        </authorList>
    </citation>
    <scope>IDENTIFICATION</scope>
    <source>
        <tissue evidence="7">Muscle</tissue>
    </source>
</reference>
<evidence type="ECO:0000256" key="1">
    <source>
        <dbReference type="ARBA" id="ARBA00022574"/>
    </source>
</evidence>
<dbReference type="PRINTS" id="PR00320">
    <property type="entry name" value="GPROTEINBRPT"/>
</dbReference>
<protein>
    <submittedName>
        <fullName evidence="7">U5 small nuclear ribonucleoprotein 40 kDa protein-like</fullName>
    </submittedName>
</protein>
<dbReference type="InterPro" id="IPR020472">
    <property type="entry name" value="WD40_PAC1"/>
</dbReference>
<proteinExistence type="predicted"/>
<keyword evidence="1 5" id="KW-0853">WD repeat</keyword>
<evidence type="ECO:0000256" key="2">
    <source>
        <dbReference type="ARBA" id="ARBA00022664"/>
    </source>
</evidence>
<feature type="repeat" description="WD" evidence="5">
    <location>
        <begin position="222"/>
        <end position="256"/>
    </location>
</feature>
<dbReference type="Gene3D" id="2.130.10.10">
    <property type="entry name" value="YVTN repeat-like/Quinoprotein amine dehydrogenase"/>
    <property type="match status" value="1"/>
</dbReference>
<dbReference type="PANTHER" id="PTHR44006">
    <property type="entry name" value="U5 SMALL NUCLEAR RIBONUCLEOPROTEIN 40 KDA PROTEIN"/>
    <property type="match status" value="1"/>
</dbReference>
<keyword evidence="3" id="KW-0677">Repeat</keyword>
<dbReference type="InterPro" id="IPR015943">
    <property type="entry name" value="WD40/YVTN_repeat-like_dom_sf"/>
</dbReference>
<sequence length="349" mass="39011">MSFTEKRKAEEGALVPVKRMRNDVVAISDTSRKSVVQSGPPRTSSLDAPIMLLAGHQGEIFSCKFSPDGTFLASAGFDRQIFLWNTYGDCENFAVMSGHTGALLDLHFSTDGMNIFTASTDKTVSMWDCEVGIRMKKFRGHTSYVNCCHVARRGPQLVCSGSDDCTIKVWDYRKRGAVHTFQETYQVTAITFNDTAEQIITSGIDNLVKVWDLRKNGVLYKMPGHTDTVTGLSLSPDGSYVLSNAMDNSLRIWDIRPFAPQERCLKIFQGHQHNFEKNLLRCSWAPDGSKVSSGSSDRFVYIWDTTSRRILYKLPGHNGSVNEVVFHPEEPIVLSCSSDKQIFLGEIEP</sequence>
<feature type="repeat" description="WD" evidence="5">
    <location>
        <begin position="283"/>
        <end position="313"/>
    </location>
</feature>
<evidence type="ECO:0000313" key="6">
    <source>
        <dbReference type="Proteomes" id="UP000694941"/>
    </source>
</evidence>
<evidence type="ECO:0000256" key="4">
    <source>
        <dbReference type="ARBA" id="ARBA00023187"/>
    </source>
</evidence>
<organism evidence="6 7">
    <name type="scientific">Limulus polyphemus</name>
    <name type="common">Atlantic horseshoe crab</name>
    <dbReference type="NCBI Taxonomy" id="6850"/>
    <lineage>
        <taxon>Eukaryota</taxon>
        <taxon>Metazoa</taxon>
        <taxon>Ecdysozoa</taxon>
        <taxon>Arthropoda</taxon>
        <taxon>Chelicerata</taxon>
        <taxon>Merostomata</taxon>
        <taxon>Xiphosura</taxon>
        <taxon>Limulidae</taxon>
        <taxon>Limulus</taxon>
    </lineage>
</organism>
<feature type="repeat" description="WD" evidence="5">
    <location>
        <begin position="96"/>
        <end position="128"/>
    </location>
</feature>
<dbReference type="Proteomes" id="UP000694941">
    <property type="component" value="Unplaced"/>
</dbReference>
<dbReference type="InterPro" id="IPR019775">
    <property type="entry name" value="WD40_repeat_CS"/>
</dbReference>
<accession>A0ABM1BY39</accession>
<dbReference type="PROSITE" id="PS50294">
    <property type="entry name" value="WD_REPEATS_REGION"/>
    <property type="match status" value="6"/>
</dbReference>
<keyword evidence="4" id="KW-0508">mRNA splicing</keyword>
<evidence type="ECO:0000256" key="3">
    <source>
        <dbReference type="ARBA" id="ARBA00022737"/>
    </source>
</evidence>
<dbReference type="SMART" id="SM00320">
    <property type="entry name" value="WD40"/>
    <property type="match status" value="7"/>
</dbReference>
<dbReference type="PROSITE" id="PS50082">
    <property type="entry name" value="WD_REPEATS_2"/>
    <property type="match status" value="7"/>
</dbReference>
<evidence type="ECO:0000256" key="5">
    <source>
        <dbReference type="PROSITE-ProRule" id="PRU00221"/>
    </source>
</evidence>
<dbReference type="InterPro" id="IPR052234">
    <property type="entry name" value="U5_snRNP_Component"/>
</dbReference>
<dbReference type="GeneID" id="106474734"/>
<keyword evidence="6" id="KW-1185">Reference proteome</keyword>
<dbReference type="InterPro" id="IPR001680">
    <property type="entry name" value="WD40_rpt"/>
</dbReference>
<dbReference type="CDD" id="cd00200">
    <property type="entry name" value="WD40"/>
    <property type="match status" value="1"/>
</dbReference>
<gene>
    <name evidence="7" type="primary">LOC106474734</name>
</gene>
<dbReference type="Pfam" id="PF00400">
    <property type="entry name" value="WD40"/>
    <property type="match status" value="7"/>
</dbReference>
<evidence type="ECO:0000313" key="7">
    <source>
        <dbReference type="RefSeq" id="XP_013790881.1"/>
    </source>
</evidence>
<feature type="repeat" description="WD" evidence="5">
    <location>
        <begin position="314"/>
        <end position="349"/>
    </location>
</feature>
<dbReference type="RefSeq" id="XP_013790881.1">
    <property type="nucleotide sequence ID" value="XM_013935427.2"/>
</dbReference>
<dbReference type="PROSITE" id="PS00678">
    <property type="entry name" value="WD_REPEATS_1"/>
    <property type="match status" value="2"/>
</dbReference>
<keyword evidence="2" id="KW-0507">mRNA processing</keyword>
<name>A0ABM1BY39_LIMPO</name>